<dbReference type="Proteomes" id="UP001156870">
    <property type="component" value="Unassembled WGS sequence"/>
</dbReference>
<dbReference type="EMBL" id="BSPD01000042">
    <property type="protein sequence ID" value="GLS26222.1"/>
    <property type="molecule type" value="Genomic_DNA"/>
</dbReference>
<sequence length="65" mass="7679">MPPKSKDDKSEKKNKKNSQLIIRINDVERDAFVQRCEDLDTSAAREIRRFIRNFLEEHGDTSQDD</sequence>
<evidence type="ECO:0000313" key="2">
    <source>
        <dbReference type="Proteomes" id="UP001156870"/>
    </source>
</evidence>
<reference evidence="1 2" key="1">
    <citation type="journal article" date="2014" name="Int. J. Syst. Evol. Microbiol.">
        <title>Complete genome sequence of Corynebacterium casei LMG S-19264T (=DSM 44701T), isolated from a smear-ripened cheese.</title>
        <authorList>
            <consortium name="US DOE Joint Genome Institute (JGI-PGF)"/>
            <person name="Walter F."/>
            <person name="Albersmeier A."/>
            <person name="Kalinowski J."/>
            <person name="Ruckert C."/>
        </authorList>
    </citation>
    <scope>NUCLEOTIDE SEQUENCE [LARGE SCALE GENOMIC DNA]</scope>
    <source>
        <strain evidence="1 2">NBRC 110095</strain>
    </source>
</reference>
<accession>A0AA37T7N9</accession>
<protein>
    <recommendedName>
        <fullName evidence="3">CopG family transcriptional regulator</fullName>
    </recommendedName>
</protein>
<evidence type="ECO:0008006" key="3">
    <source>
        <dbReference type="Google" id="ProtNLM"/>
    </source>
</evidence>
<comment type="caution">
    <text evidence="1">The sequence shown here is derived from an EMBL/GenBank/DDBJ whole genome shotgun (WGS) entry which is preliminary data.</text>
</comment>
<organism evidence="1 2">
    <name type="scientific">Marinibactrum halimedae</name>
    <dbReference type="NCBI Taxonomy" id="1444977"/>
    <lineage>
        <taxon>Bacteria</taxon>
        <taxon>Pseudomonadati</taxon>
        <taxon>Pseudomonadota</taxon>
        <taxon>Gammaproteobacteria</taxon>
        <taxon>Cellvibrionales</taxon>
        <taxon>Cellvibrionaceae</taxon>
        <taxon>Marinibactrum</taxon>
    </lineage>
</organism>
<proteinExistence type="predicted"/>
<keyword evidence="2" id="KW-1185">Reference proteome</keyword>
<gene>
    <name evidence="1" type="ORF">GCM10007877_19370</name>
</gene>
<name>A0AA37T7N9_9GAMM</name>
<evidence type="ECO:0000313" key="1">
    <source>
        <dbReference type="EMBL" id="GLS26222.1"/>
    </source>
</evidence>
<dbReference type="RefSeq" id="WP_232592497.1">
    <property type="nucleotide sequence ID" value="NZ_BSPD01000042.1"/>
</dbReference>
<dbReference type="AlphaFoldDB" id="A0AA37T7N9"/>